<keyword evidence="1" id="KW-1133">Transmembrane helix</keyword>
<organism evidence="2 3">
    <name type="scientific">Clostridium homopropionicum DSM 5847</name>
    <dbReference type="NCBI Taxonomy" id="1121318"/>
    <lineage>
        <taxon>Bacteria</taxon>
        <taxon>Bacillati</taxon>
        <taxon>Bacillota</taxon>
        <taxon>Clostridia</taxon>
        <taxon>Eubacteriales</taxon>
        <taxon>Clostridiaceae</taxon>
        <taxon>Clostridium</taxon>
    </lineage>
</organism>
<proteinExistence type="predicted"/>
<dbReference type="PATRIC" id="fig|1121318.3.peg.1772"/>
<sequence>MFKIIGRLIGIERKELKYNKEIILFTLIGAIIFILLGISHTEKGAEVIYENRLNRFMLAKVEKEGISLKDIDKLNYEYKEAVPVNVSEYSINTIKENVNSYIGKLKEGNNKALDVLINRLQELQEINNKEVLIKELKALDIKAMLADYSKEEIVKKDLNAVKEWQTNMFLSNVYIISGGLMLMSFIVTKVVCEIKLIEKDE</sequence>
<dbReference type="AlphaFoldDB" id="A0A0L6Z9M6"/>
<feature type="transmembrane region" description="Helical" evidence="1">
    <location>
        <begin position="173"/>
        <end position="192"/>
    </location>
</feature>
<reference evidence="3" key="1">
    <citation type="submission" date="2015-08" db="EMBL/GenBank/DDBJ databases">
        <title>Genome sequence of the strict anaerobe Clostridium homopropionicum LuHBu1 (DSM 5847T).</title>
        <authorList>
            <person name="Poehlein A."/>
            <person name="Beck M."/>
            <person name="Schiel-Bengelsdorf B."/>
            <person name="Bengelsdorf F.R."/>
            <person name="Daniel R."/>
            <person name="Duerre P."/>
        </authorList>
    </citation>
    <scope>NUCLEOTIDE SEQUENCE [LARGE SCALE GENOMIC DNA]</scope>
    <source>
        <strain evidence="3">DSM 5847</strain>
    </source>
</reference>
<dbReference type="STRING" id="36844.SAMN04488501_102236"/>
<dbReference type="EMBL" id="LHUR01000022">
    <property type="protein sequence ID" value="KOA19669.1"/>
    <property type="molecule type" value="Genomic_DNA"/>
</dbReference>
<comment type="caution">
    <text evidence="2">The sequence shown here is derived from an EMBL/GenBank/DDBJ whole genome shotgun (WGS) entry which is preliminary data.</text>
</comment>
<evidence type="ECO:0000313" key="2">
    <source>
        <dbReference type="EMBL" id="KOA19669.1"/>
    </source>
</evidence>
<keyword evidence="3" id="KW-1185">Reference proteome</keyword>
<gene>
    <name evidence="2" type="ORF">CLHOM_17580</name>
</gene>
<accession>A0A0L6Z9M6</accession>
<dbReference type="RefSeq" id="WP_052221307.1">
    <property type="nucleotide sequence ID" value="NZ_LHUR01000022.1"/>
</dbReference>
<evidence type="ECO:0000256" key="1">
    <source>
        <dbReference type="SAM" id="Phobius"/>
    </source>
</evidence>
<keyword evidence="1" id="KW-0472">Membrane</keyword>
<protein>
    <submittedName>
        <fullName evidence="2">Uncharacterized protein</fullName>
    </submittedName>
</protein>
<name>A0A0L6Z9M6_9CLOT</name>
<dbReference type="Proteomes" id="UP000037043">
    <property type="component" value="Unassembled WGS sequence"/>
</dbReference>
<evidence type="ECO:0000313" key="3">
    <source>
        <dbReference type="Proteomes" id="UP000037043"/>
    </source>
</evidence>
<feature type="transmembrane region" description="Helical" evidence="1">
    <location>
        <begin position="21"/>
        <end position="39"/>
    </location>
</feature>
<keyword evidence="1" id="KW-0812">Transmembrane</keyword>